<dbReference type="PANTHER" id="PTHR32119:SF2">
    <property type="entry name" value="OROTIDINE 5'-PHOSPHATE DECARBOXYLASE"/>
    <property type="match status" value="1"/>
</dbReference>
<feature type="active site" description="For OMPdecase activity" evidence="8">
    <location>
        <position position="62"/>
    </location>
</feature>
<dbReference type="PROSITE" id="PS00156">
    <property type="entry name" value="OMPDECASE"/>
    <property type="match status" value="1"/>
</dbReference>
<evidence type="ECO:0000256" key="5">
    <source>
        <dbReference type="ARBA" id="ARBA00023239"/>
    </source>
</evidence>
<comment type="subunit">
    <text evidence="7">Homodimer.</text>
</comment>
<dbReference type="InterPro" id="IPR001754">
    <property type="entry name" value="OMPdeCOase_dom"/>
</dbReference>
<dbReference type="RefSeq" id="WP_093148437.1">
    <property type="nucleotide sequence ID" value="NZ_FNBW01000002.1"/>
</dbReference>
<dbReference type="GO" id="GO:0005829">
    <property type="term" value="C:cytosol"/>
    <property type="evidence" value="ECO:0007669"/>
    <property type="project" value="TreeGrafter"/>
</dbReference>
<dbReference type="AlphaFoldDB" id="A0A8G2BGN4"/>
<comment type="function">
    <text evidence="1 7">Catalyzes the decarboxylation of orotidine 5'-monophosphate (OMP) to uridine 5'-monophosphate (UMP).</text>
</comment>
<feature type="binding site" evidence="7 9">
    <location>
        <position position="186"/>
    </location>
    <ligand>
        <name>substrate</name>
    </ligand>
</feature>
<name>A0A8G2BGN4_9PROT</name>
<feature type="binding site" evidence="7">
    <location>
        <begin position="60"/>
        <end position="69"/>
    </location>
    <ligand>
        <name>substrate</name>
    </ligand>
</feature>
<evidence type="ECO:0000256" key="3">
    <source>
        <dbReference type="ARBA" id="ARBA00022793"/>
    </source>
</evidence>
<feature type="binding site" evidence="7 9">
    <location>
        <position position="195"/>
    </location>
    <ligand>
        <name>substrate</name>
    </ligand>
</feature>
<dbReference type="UniPathway" id="UPA00070">
    <property type="reaction ID" value="UER00120"/>
</dbReference>
<feature type="active site" description="For OMPdecase activity" evidence="8">
    <location>
        <position position="65"/>
    </location>
</feature>
<evidence type="ECO:0000256" key="8">
    <source>
        <dbReference type="PIRSR" id="PIRSR614732-1"/>
    </source>
</evidence>
<feature type="binding site" evidence="7 9">
    <location>
        <position position="12"/>
    </location>
    <ligand>
        <name>substrate</name>
    </ligand>
</feature>
<dbReference type="InterPro" id="IPR011060">
    <property type="entry name" value="RibuloseP-bd_barrel"/>
</dbReference>
<gene>
    <name evidence="7" type="primary">pyrF</name>
    <name evidence="12" type="ORF">SAMN05660686_00889</name>
</gene>
<evidence type="ECO:0000256" key="2">
    <source>
        <dbReference type="ARBA" id="ARBA00004861"/>
    </source>
</evidence>
<comment type="similarity">
    <text evidence="7">Belongs to the OMP decarboxylase family. Type 1 subfamily.</text>
</comment>
<dbReference type="InterPro" id="IPR018089">
    <property type="entry name" value="OMPdecase_AS"/>
</dbReference>
<evidence type="ECO:0000256" key="1">
    <source>
        <dbReference type="ARBA" id="ARBA00002356"/>
    </source>
</evidence>
<dbReference type="SUPFAM" id="SSF51366">
    <property type="entry name" value="Ribulose-phoshate binding barrel"/>
    <property type="match status" value="1"/>
</dbReference>
<dbReference type="CDD" id="cd04725">
    <property type="entry name" value="OMP_decarboxylase_like"/>
    <property type="match status" value="1"/>
</dbReference>
<dbReference type="Gene3D" id="3.20.20.70">
    <property type="entry name" value="Aldolase class I"/>
    <property type="match status" value="1"/>
</dbReference>
<dbReference type="GO" id="GO:0044205">
    <property type="term" value="P:'de novo' UMP biosynthetic process"/>
    <property type="evidence" value="ECO:0007669"/>
    <property type="project" value="UniProtKB-UniRule"/>
</dbReference>
<evidence type="ECO:0000256" key="9">
    <source>
        <dbReference type="PIRSR" id="PIRSR614732-2"/>
    </source>
</evidence>
<feature type="active site" description="For OMPdecase activity" evidence="8">
    <location>
        <position position="60"/>
    </location>
</feature>
<dbReference type="NCBIfam" id="TIGR01740">
    <property type="entry name" value="pyrF"/>
    <property type="match status" value="1"/>
</dbReference>
<keyword evidence="3 7" id="KW-0210">Decarboxylase</keyword>
<feature type="domain" description="Orotidine 5'-phosphate decarboxylase" evidence="11">
    <location>
        <begin position="6"/>
        <end position="231"/>
    </location>
</feature>
<evidence type="ECO:0000256" key="4">
    <source>
        <dbReference type="ARBA" id="ARBA00022975"/>
    </source>
</evidence>
<evidence type="ECO:0000313" key="12">
    <source>
        <dbReference type="EMBL" id="SDF28445.1"/>
    </source>
</evidence>
<dbReference type="Pfam" id="PF00215">
    <property type="entry name" value="OMPdecase"/>
    <property type="match status" value="1"/>
</dbReference>
<evidence type="ECO:0000313" key="13">
    <source>
        <dbReference type="Proteomes" id="UP000198615"/>
    </source>
</evidence>
<dbReference type="HAMAP" id="MF_01200_B">
    <property type="entry name" value="OMPdecase_type1_B"/>
    <property type="match status" value="1"/>
</dbReference>
<feature type="binding site" evidence="7 9">
    <location>
        <position position="34"/>
    </location>
    <ligand>
        <name>substrate</name>
    </ligand>
</feature>
<feature type="binding site" evidence="7 9">
    <location>
        <position position="215"/>
    </location>
    <ligand>
        <name>substrate</name>
    </ligand>
</feature>
<evidence type="ECO:0000256" key="6">
    <source>
        <dbReference type="ARBA" id="ARBA00049157"/>
    </source>
</evidence>
<dbReference type="SMART" id="SM00934">
    <property type="entry name" value="OMPdecase"/>
    <property type="match status" value="1"/>
</dbReference>
<protein>
    <recommendedName>
        <fullName evidence="7">Orotidine 5'-phosphate decarboxylase</fullName>
        <ecNumber evidence="7">4.1.1.23</ecNumber>
    </recommendedName>
    <alternativeName>
        <fullName evidence="7">OMP decarboxylase</fullName>
        <shortName evidence="7">OMPDCase</shortName>
        <shortName evidence="7">OMPdecase</shortName>
    </alternativeName>
</protein>
<feature type="active site" description="Proton donor" evidence="7">
    <location>
        <position position="62"/>
    </location>
</feature>
<dbReference type="GO" id="GO:0004590">
    <property type="term" value="F:orotidine-5'-phosphate decarboxylase activity"/>
    <property type="evidence" value="ECO:0007669"/>
    <property type="project" value="UniProtKB-UniRule"/>
</dbReference>
<keyword evidence="13" id="KW-1185">Reference proteome</keyword>
<evidence type="ECO:0000256" key="7">
    <source>
        <dbReference type="HAMAP-Rule" id="MF_01200"/>
    </source>
</evidence>
<accession>A0A8G2BGN4</accession>
<keyword evidence="5 7" id="KW-0456">Lyase</keyword>
<dbReference type="InterPro" id="IPR047596">
    <property type="entry name" value="OMPdecase_bac"/>
</dbReference>
<comment type="caution">
    <text evidence="12">The sequence shown here is derived from an EMBL/GenBank/DDBJ whole genome shotgun (WGS) entry which is preliminary data.</text>
</comment>
<evidence type="ECO:0000259" key="11">
    <source>
        <dbReference type="SMART" id="SM00934"/>
    </source>
</evidence>
<evidence type="ECO:0000256" key="10">
    <source>
        <dbReference type="RuleBase" id="RU000512"/>
    </source>
</evidence>
<feature type="binding site" evidence="7 9">
    <location>
        <position position="125"/>
    </location>
    <ligand>
        <name>substrate</name>
    </ligand>
</feature>
<comment type="catalytic activity">
    <reaction evidence="6 7 10">
        <text>orotidine 5'-phosphate + H(+) = UMP + CO2</text>
        <dbReference type="Rhea" id="RHEA:11596"/>
        <dbReference type="ChEBI" id="CHEBI:15378"/>
        <dbReference type="ChEBI" id="CHEBI:16526"/>
        <dbReference type="ChEBI" id="CHEBI:57538"/>
        <dbReference type="ChEBI" id="CHEBI:57865"/>
        <dbReference type="EC" id="4.1.1.23"/>
    </reaction>
</comment>
<dbReference type="InterPro" id="IPR014732">
    <property type="entry name" value="OMPdecase"/>
</dbReference>
<dbReference type="EMBL" id="FNBW01000002">
    <property type="protein sequence ID" value="SDF28445.1"/>
    <property type="molecule type" value="Genomic_DNA"/>
</dbReference>
<sequence length="236" mass="24354">MQPHERILVAIDTPDMATARALAARVRAHVGGIKLGMEFHNANGPEGVREIAGDTPLFLDLKYHDIPNTVAGAIRSAVTTCRPRIINIHASGGPAMMRAAVAANKEAAEKIGIEPPLMIAVTVLTSIDDSDLDAVGQATPSGDQVKRLALLAKAAGCDGVVCSPHEIAALHAACGEDFTLVVPGIRPADAAEDDQKRKMTPADAVAAGADYIVIGRPITQAADPAAAAKAIAESLL</sequence>
<comment type="pathway">
    <text evidence="2 7 10">Pyrimidine metabolism; UMP biosynthesis via de novo pathway; UMP from orotate: step 2/2.</text>
</comment>
<dbReference type="Proteomes" id="UP000198615">
    <property type="component" value="Unassembled WGS sequence"/>
</dbReference>
<keyword evidence="4 7" id="KW-0665">Pyrimidine biosynthesis</keyword>
<dbReference type="PANTHER" id="PTHR32119">
    <property type="entry name" value="OROTIDINE 5'-PHOSPHATE DECARBOXYLASE"/>
    <property type="match status" value="1"/>
</dbReference>
<dbReference type="GO" id="GO:0006207">
    <property type="term" value="P:'de novo' pyrimidine nucleobase biosynthetic process"/>
    <property type="evidence" value="ECO:0007669"/>
    <property type="project" value="InterPro"/>
</dbReference>
<proteinExistence type="inferred from homology"/>
<dbReference type="NCBIfam" id="NF001273">
    <property type="entry name" value="PRK00230.1"/>
    <property type="match status" value="1"/>
</dbReference>
<dbReference type="OrthoDB" id="9806203at2"/>
<organism evidence="12 13">
    <name type="scientific">Thalassobaculum litoreum DSM 18839</name>
    <dbReference type="NCBI Taxonomy" id="1123362"/>
    <lineage>
        <taxon>Bacteria</taxon>
        <taxon>Pseudomonadati</taxon>
        <taxon>Pseudomonadota</taxon>
        <taxon>Alphaproteobacteria</taxon>
        <taxon>Rhodospirillales</taxon>
        <taxon>Thalassobaculaceae</taxon>
        <taxon>Thalassobaculum</taxon>
    </lineage>
</organism>
<feature type="binding site" evidence="7 9">
    <location>
        <position position="216"/>
    </location>
    <ligand>
        <name>substrate</name>
    </ligand>
</feature>
<reference evidence="12 13" key="1">
    <citation type="submission" date="2016-10" db="EMBL/GenBank/DDBJ databases">
        <authorList>
            <person name="Varghese N."/>
            <person name="Submissions S."/>
        </authorList>
    </citation>
    <scope>NUCLEOTIDE SEQUENCE [LARGE SCALE GENOMIC DNA]</scope>
    <source>
        <strain evidence="12 13">DSM 18839</strain>
    </source>
</reference>
<dbReference type="InterPro" id="IPR013785">
    <property type="entry name" value="Aldolase_TIM"/>
</dbReference>
<dbReference type="EC" id="4.1.1.23" evidence="7"/>